<dbReference type="PANTHER" id="PTHR45569">
    <property type="entry name" value="SENSOR PROTEIN KDPD"/>
    <property type="match status" value="1"/>
</dbReference>
<dbReference type="SMART" id="SM00388">
    <property type="entry name" value="HisKA"/>
    <property type="match status" value="1"/>
</dbReference>
<dbReference type="GO" id="GO:0005524">
    <property type="term" value="F:ATP binding"/>
    <property type="evidence" value="ECO:0007669"/>
    <property type="project" value="UniProtKB-KW"/>
</dbReference>
<dbReference type="Gene3D" id="3.30.450.40">
    <property type="match status" value="1"/>
</dbReference>
<dbReference type="SUPFAM" id="SSF47384">
    <property type="entry name" value="Homodimeric domain of signal transducing histidine kinase"/>
    <property type="match status" value="1"/>
</dbReference>
<comment type="subcellular location">
    <subcellularLocation>
        <location evidence="2">Membrane</location>
        <topology evidence="2">Multi-pass membrane protein</topology>
    </subcellularLocation>
</comment>
<keyword evidence="7" id="KW-0547">Nucleotide-binding</keyword>
<evidence type="ECO:0000256" key="13">
    <source>
        <dbReference type="SAM" id="Phobius"/>
    </source>
</evidence>
<keyword evidence="16" id="KW-1185">Reference proteome</keyword>
<dbReference type="PROSITE" id="PS50109">
    <property type="entry name" value="HIS_KIN"/>
    <property type="match status" value="1"/>
</dbReference>
<keyword evidence="9" id="KW-0067">ATP-binding</keyword>
<evidence type="ECO:0000256" key="4">
    <source>
        <dbReference type="ARBA" id="ARBA00022553"/>
    </source>
</evidence>
<dbReference type="Pfam" id="PF02518">
    <property type="entry name" value="HATPase_c"/>
    <property type="match status" value="1"/>
</dbReference>
<keyword evidence="11" id="KW-0902">Two-component regulatory system</keyword>
<dbReference type="InterPro" id="IPR025201">
    <property type="entry name" value="KdpD_TM"/>
</dbReference>
<evidence type="ECO:0000313" key="15">
    <source>
        <dbReference type="EMBL" id="SHM06909.1"/>
    </source>
</evidence>
<feature type="domain" description="Histidine kinase" evidence="14">
    <location>
        <begin position="279"/>
        <end position="497"/>
    </location>
</feature>
<dbReference type="OrthoDB" id="9806130at2"/>
<reference evidence="15 16" key="1">
    <citation type="submission" date="2016-11" db="EMBL/GenBank/DDBJ databases">
        <authorList>
            <person name="Jaros S."/>
            <person name="Januszkiewicz K."/>
            <person name="Wedrychowicz H."/>
        </authorList>
    </citation>
    <scope>NUCLEOTIDE SEQUENCE [LARGE SCALE GENOMIC DNA]</scope>
    <source>
        <strain evidence="15 16">DSM 15930</strain>
    </source>
</reference>
<dbReference type="PRINTS" id="PR00344">
    <property type="entry name" value="BCTRLSENSOR"/>
</dbReference>
<comment type="catalytic activity">
    <reaction evidence="1">
        <text>ATP + protein L-histidine = ADP + protein N-phospho-L-histidine.</text>
        <dbReference type="EC" id="2.7.13.3"/>
    </reaction>
</comment>
<evidence type="ECO:0000256" key="2">
    <source>
        <dbReference type="ARBA" id="ARBA00004141"/>
    </source>
</evidence>
<dbReference type="STRING" id="1120996.SAMN02746066_00619"/>
<dbReference type="GO" id="GO:0005886">
    <property type="term" value="C:plasma membrane"/>
    <property type="evidence" value="ECO:0007669"/>
    <property type="project" value="TreeGrafter"/>
</dbReference>
<keyword evidence="5" id="KW-0808">Transferase</keyword>
<feature type="transmembrane region" description="Helical" evidence="13">
    <location>
        <begin position="83"/>
        <end position="102"/>
    </location>
</feature>
<feature type="transmembrane region" description="Helical" evidence="13">
    <location>
        <begin position="38"/>
        <end position="71"/>
    </location>
</feature>
<dbReference type="InterPro" id="IPR005467">
    <property type="entry name" value="His_kinase_dom"/>
</dbReference>
<dbReference type="InterPro" id="IPR003661">
    <property type="entry name" value="HisK_dim/P_dom"/>
</dbReference>
<dbReference type="InterPro" id="IPR003594">
    <property type="entry name" value="HATPase_dom"/>
</dbReference>
<dbReference type="Pfam" id="PF00512">
    <property type="entry name" value="HisKA"/>
    <property type="match status" value="1"/>
</dbReference>
<keyword evidence="4" id="KW-0597">Phosphoprotein</keyword>
<evidence type="ECO:0000256" key="5">
    <source>
        <dbReference type="ARBA" id="ARBA00022679"/>
    </source>
</evidence>
<dbReference type="GO" id="GO:0000155">
    <property type="term" value="F:phosphorelay sensor kinase activity"/>
    <property type="evidence" value="ECO:0007669"/>
    <property type="project" value="InterPro"/>
</dbReference>
<dbReference type="CDD" id="cd00082">
    <property type="entry name" value="HisKA"/>
    <property type="match status" value="1"/>
</dbReference>
<organism evidence="15 16">
    <name type="scientific">Anaerosporobacter mobilis DSM 15930</name>
    <dbReference type="NCBI Taxonomy" id="1120996"/>
    <lineage>
        <taxon>Bacteria</taxon>
        <taxon>Bacillati</taxon>
        <taxon>Bacillota</taxon>
        <taxon>Clostridia</taxon>
        <taxon>Lachnospirales</taxon>
        <taxon>Lachnospiraceae</taxon>
        <taxon>Anaerosporobacter</taxon>
    </lineage>
</organism>
<keyword evidence="12 13" id="KW-0472">Membrane</keyword>
<evidence type="ECO:0000259" key="14">
    <source>
        <dbReference type="PROSITE" id="PS50109"/>
    </source>
</evidence>
<dbReference type="EMBL" id="FRCP01000006">
    <property type="protein sequence ID" value="SHM06909.1"/>
    <property type="molecule type" value="Genomic_DNA"/>
</dbReference>
<dbReference type="Gene3D" id="3.30.565.10">
    <property type="entry name" value="Histidine kinase-like ATPase, C-terminal domain"/>
    <property type="match status" value="1"/>
</dbReference>
<dbReference type="AlphaFoldDB" id="A0A1M7FTB5"/>
<evidence type="ECO:0000256" key="1">
    <source>
        <dbReference type="ARBA" id="ARBA00000085"/>
    </source>
</evidence>
<evidence type="ECO:0000256" key="3">
    <source>
        <dbReference type="ARBA" id="ARBA00012438"/>
    </source>
</evidence>
<dbReference type="Gene3D" id="1.10.287.130">
    <property type="match status" value="1"/>
</dbReference>
<keyword evidence="10 13" id="KW-1133">Transmembrane helix</keyword>
<name>A0A1M7FTB5_9FIRM</name>
<sequence length="510" mass="57593">MNKSKVKNSFFSLGVLCSSLLICEILYRYDFGYQNINIIMSMAIFIITAVTEGYIYGVLSAVIGVFVYDFLIISPRLGFSFTVNFPVTLIILLLVVFTSSTITNRIKAQAKEAKQKRQHAELLYSINRKLLSTRDMDTIIGYSMEYLTDELVHSIAFFEEIKPTDKLNPYFIRVKNDVDIDYFKREGVANLVRQAADKQEALEDKDYGYFLPVVTQNITYGVFAFAFLARELNKKQKIFLEIIAEQTAQAIRMYRLTVEQQEVNVMIETEKGKNSFLRSISHDLRTPLTGIMGASSTLLEEGEKIPYDERTKLIEGIQSDSQWLLNMIENILSITKVQKNNMVIYKSEEILEEIIEGAVLTFRKRFPNAKITVKLPDDVILLPVDVMLISQVIINLLENSQRHALGQRSDVAIEVKEMEGFVSFIVSDTGPGIDEKILPLLFKSAITPDAPCRDSTRNLGIGLSICSTIIKAHGGEIYANNRPEGGAQFMFTIPLSTELGEKNGIALEDK</sequence>
<dbReference type="Gene3D" id="1.20.120.620">
    <property type="entry name" value="Backbone structure of the membrane domain of e. Coli histidine kinase receptor kdpd"/>
    <property type="match status" value="1"/>
</dbReference>
<keyword evidence="8 15" id="KW-0418">Kinase</keyword>
<evidence type="ECO:0000256" key="8">
    <source>
        <dbReference type="ARBA" id="ARBA00022777"/>
    </source>
</evidence>
<dbReference type="PANTHER" id="PTHR45569:SF1">
    <property type="entry name" value="SENSOR PROTEIN KDPD"/>
    <property type="match status" value="1"/>
</dbReference>
<dbReference type="RefSeq" id="WP_073282699.1">
    <property type="nucleotide sequence ID" value="NZ_FRCP01000006.1"/>
</dbReference>
<dbReference type="InterPro" id="IPR004358">
    <property type="entry name" value="Sig_transdc_His_kin-like_C"/>
</dbReference>
<evidence type="ECO:0000256" key="12">
    <source>
        <dbReference type="ARBA" id="ARBA00023136"/>
    </source>
</evidence>
<dbReference type="InterPro" id="IPR029016">
    <property type="entry name" value="GAF-like_dom_sf"/>
</dbReference>
<dbReference type="Proteomes" id="UP000184038">
    <property type="component" value="Unassembled WGS sequence"/>
</dbReference>
<feature type="transmembrane region" description="Helical" evidence="13">
    <location>
        <begin position="207"/>
        <end position="229"/>
    </location>
</feature>
<gene>
    <name evidence="15" type="ORF">SAMN02746066_00619</name>
</gene>
<dbReference type="InterPro" id="IPR052023">
    <property type="entry name" value="Histidine_kinase_KdpD"/>
</dbReference>
<proteinExistence type="predicted"/>
<keyword evidence="6 13" id="KW-0812">Transmembrane</keyword>
<dbReference type="EC" id="2.7.13.3" evidence="3"/>
<dbReference type="Pfam" id="PF13493">
    <property type="entry name" value="DUF4118"/>
    <property type="match status" value="1"/>
</dbReference>
<evidence type="ECO:0000256" key="7">
    <source>
        <dbReference type="ARBA" id="ARBA00022741"/>
    </source>
</evidence>
<evidence type="ECO:0000313" key="16">
    <source>
        <dbReference type="Proteomes" id="UP000184038"/>
    </source>
</evidence>
<evidence type="ECO:0000256" key="6">
    <source>
        <dbReference type="ARBA" id="ARBA00022692"/>
    </source>
</evidence>
<dbReference type="SUPFAM" id="SSF55874">
    <property type="entry name" value="ATPase domain of HSP90 chaperone/DNA topoisomerase II/histidine kinase"/>
    <property type="match status" value="1"/>
</dbReference>
<evidence type="ECO:0000256" key="11">
    <source>
        <dbReference type="ARBA" id="ARBA00023012"/>
    </source>
</evidence>
<evidence type="ECO:0000256" key="9">
    <source>
        <dbReference type="ARBA" id="ARBA00022840"/>
    </source>
</evidence>
<evidence type="ECO:0000256" key="10">
    <source>
        <dbReference type="ARBA" id="ARBA00022989"/>
    </source>
</evidence>
<dbReference type="InterPro" id="IPR038318">
    <property type="entry name" value="KdpD_sf"/>
</dbReference>
<dbReference type="InterPro" id="IPR036097">
    <property type="entry name" value="HisK_dim/P_sf"/>
</dbReference>
<accession>A0A1M7FTB5</accession>
<dbReference type="SMART" id="SM00387">
    <property type="entry name" value="HATPase_c"/>
    <property type="match status" value="1"/>
</dbReference>
<dbReference type="InterPro" id="IPR036890">
    <property type="entry name" value="HATPase_C_sf"/>
</dbReference>
<protein>
    <recommendedName>
        <fullName evidence="3">histidine kinase</fullName>
        <ecNumber evidence="3">2.7.13.3</ecNumber>
    </recommendedName>
</protein>